<proteinExistence type="predicted"/>
<dbReference type="AlphaFoldDB" id="A0A0F9JTV0"/>
<accession>A0A0F9JTV0</accession>
<feature type="region of interest" description="Disordered" evidence="1">
    <location>
        <begin position="77"/>
        <end position="108"/>
    </location>
</feature>
<dbReference type="EMBL" id="LAZR01010639">
    <property type="protein sequence ID" value="KKM65896.1"/>
    <property type="molecule type" value="Genomic_DNA"/>
</dbReference>
<comment type="caution">
    <text evidence="2">The sequence shown here is derived from an EMBL/GenBank/DDBJ whole genome shotgun (WGS) entry which is preliminary data.</text>
</comment>
<gene>
    <name evidence="2" type="ORF">LCGC14_1486690</name>
</gene>
<reference evidence="2" key="1">
    <citation type="journal article" date="2015" name="Nature">
        <title>Complex archaea that bridge the gap between prokaryotes and eukaryotes.</title>
        <authorList>
            <person name="Spang A."/>
            <person name="Saw J.H."/>
            <person name="Jorgensen S.L."/>
            <person name="Zaremba-Niedzwiedzka K."/>
            <person name="Martijn J."/>
            <person name="Lind A.E."/>
            <person name="van Eijk R."/>
            <person name="Schleper C."/>
            <person name="Guy L."/>
            <person name="Ettema T.J."/>
        </authorList>
    </citation>
    <scope>NUCLEOTIDE SEQUENCE</scope>
</reference>
<protein>
    <submittedName>
        <fullName evidence="2">Uncharacterized protein</fullName>
    </submittedName>
</protein>
<organism evidence="2">
    <name type="scientific">marine sediment metagenome</name>
    <dbReference type="NCBI Taxonomy" id="412755"/>
    <lineage>
        <taxon>unclassified sequences</taxon>
        <taxon>metagenomes</taxon>
        <taxon>ecological metagenomes</taxon>
    </lineage>
</organism>
<evidence type="ECO:0000256" key="1">
    <source>
        <dbReference type="SAM" id="MobiDB-lite"/>
    </source>
</evidence>
<sequence length="211" mass="23667">MSKRKIPDSEHIKQARRLMREPTTTGWILIIKEDFPECPLGETPDPKLRTYTSGYRSEQEVARDLMGGAVSLMRKHKKEEELQAAEEAESVPLAGAEDEPQSLNIPEDTLGDDQVWLDFADYGDQCILHAVNKDDVEFDVRINPSPESVGQLLEQLKAPQYAEAMATAMEWGQERAKELIKEAAVEAVRVFFKEEDSPVPRKRPGDAASTG</sequence>
<evidence type="ECO:0000313" key="2">
    <source>
        <dbReference type="EMBL" id="KKM65896.1"/>
    </source>
</evidence>
<name>A0A0F9JTV0_9ZZZZ</name>